<evidence type="ECO:0000256" key="2">
    <source>
        <dbReference type="ARBA" id="ARBA00022801"/>
    </source>
</evidence>
<dbReference type="GO" id="GO:0019545">
    <property type="term" value="P:L-arginine catabolic process to succinate"/>
    <property type="evidence" value="ECO:0007669"/>
    <property type="project" value="UniProtKB-UniRule"/>
</dbReference>
<dbReference type="SUPFAM" id="SSF55909">
    <property type="entry name" value="Pentein"/>
    <property type="match status" value="1"/>
</dbReference>
<dbReference type="InterPro" id="IPR007079">
    <property type="entry name" value="SuccinylArg_d-Hdrlase_AstB"/>
</dbReference>
<comment type="catalytic activity">
    <reaction evidence="3">
        <text>N(2)-succinyl-L-arginine + 2 H2O + 2 H(+) = N(2)-succinyl-L-ornithine + 2 NH4(+) + CO2</text>
        <dbReference type="Rhea" id="RHEA:19533"/>
        <dbReference type="ChEBI" id="CHEBI:15377"/>
        <dbReference type="ChEBI" id="CHEBI:15378"/>
        <dbReference type="ChEBI" id="CHEBI:16526"/>
        <dbReference type="ChEBI" id="CHEBI:28938"/>
        <dbReference type="ChEBI" id="CHEBI:58241"/>
        <dbReference type="ChEBI" id="CHEBI:58514"/>
        <dbReference type="EC" id="3.5.3.23"/>
    </reaction>
</comment>
<dbReference type="InParanoid" id="A0A1B1AE66"/>
<evidence type="ECO:0000256" key="3">
    <source>
        <dbReference type="HAMAP-Rule" id="MF_01172"/>
    </source>
</evidence>
<feature type="binding site" evidence="3">
    <location>
        <position position="364"/>
    </location>
    <ligand>
        <name>substrate</name>
    </ligand>
</feature>
<feature type="binding site" evidence="3">
    <location>
        <position position="251"/>
    </location>
    <ligand>
        <name>substrate</name>
    </ligand>
</feature>
<dbReference type="InterPro" id="IPR037031">
    <property type="entry name" value="AstB_sf"/>
</dbReference>
<dbReference type="AlphaFoldDB" id="A0A1B1AE66"/>
<dbReference type="GO" id="GO:0019544">
    <property type="term" value="P:L-arginine catabolic process to L-glutamate"/>
    <property type="evidence" value="ECO:0007669"/>
    <property type="project" value="UniProtKB-UniRule"/>
</dbReference>
<comment type="subunit">
    <text evidence="3">Homodimer.</text>
</comment>
<gene>
    <name evidence="3" type="primary">astB</name>
    <name evidence="5" type="ORF">ATE48_02355</name>
</gene>
<feature type="binding site" evidence="3">
    <location>
        <begin position="140"/>
        <end position="141"/>
    </location>
    <ligand>
        <name>substrate</name>
    </ligand>
</feature>
<comment type="function">
    <text evidence="3">Catalyzes the hydrolysis of N(2)-succinylarginine into N(2)-succinylornithine, ammonia and CO(2).</text>
</comment>
<proteinExistence type="inferred from homology"/>
<dbReference type="Gene3D" id="3.75.10.20">
    <property type="entry name" value="Succinylarginine dihydrolase"/>
    <property type="match status" value="1"/>
</dbReference>
<evidence type="ECO:0000256" key="4">
    <source>
        <dbReference type="NCBIfam" id="TIGR03241"/>
    </source>
</evidence>
<dbReference type="HAMAP" id="MF_01172">
    <property type="entry name" value="AstB"/>
    <property type="match status" value="1"/>
</dbReference>
<feature type="active site" evidence="3">
    <location>
        <position position="249"/>
    </location>
</feature>
<dbReference type="EMBL" id="CP013244">
    <property type="protein sequence ID" value="ANP44846.1"/>
    <property type="molecule type" value="Genomic_DNA"/>
</dbReference>
<accession>A0A1B1AE66</accession>
<name>A0A1B1AE66_9PROT</name>
<feature type="binding site" evidence="3">
    <location>
        <begin position="22"/>
        <end position="31"/>
    </location>
    <ligand>
        <name>substrate</name>
    </ligand>
</feature>
<dbReference type="PANTHER" id="PTHR30420:SF2">
    <property type="entry name" value="N-SUCCINYLARGININE DIHYDROLASE"/>
    <property type="match status" value="1"/>
</dbReference>
<reference evidence="5 6" key="1">
    <citation type="submission" date="2015-11" db="EMBL/GenBank/DDBJ databases">
        <title>Whole-Genome Sequence of Candidatus Oderbacter manganicum from the National Park Lower Oder Valley, Germany.</title>
        <authorList>
            <person name="Braun B."/>
            <person name="Liere K."/>
            <person name="Szewzyk U."/>
        </authorList>
    </citation>
    <scope>NUCLEOTIDE SEQUENCE [LARGE SCALE GENOMIC DNA]</scope>
    <source>
        <strain evidence="5 6">OTSz_A_272</strain>
    </source>
</reference>
<dbReference type="NCBIfam" id="NF009789">
    <property type="entry name" value="PRK13281.1"/>
    <property type="match status" value="1"/>
</dbReference>
<dbReference type="OrthoDB" id="248552at2"/>
<feature type="active site" evidence="3">
    <location>
        <position position="177"/>
    </location>
</feature>
<feature type="binding site" evidence="3">
    <location>
        <position position="113"/>
    </location>
    <ligand>
        <name>substrate</name>
    </ligand>
</feature>
<protein>
    <recommendedName>
        <fullName evidence="3 4">N-succinylarginine dihydrolase</fullName>
        <ecNumber evidence="3 4">3.5.3.23</ecNumber>
    </recommendedName>
</protein>
<dbReference type="UniPathway" id="UPA00185">
    <property type="reaction ID" value="UER00280"/>
</dbReference>
<dbReference type="NCBIfam" id="TIGR03241">
    <property type="entry name" value="arg_catab_astB"/>
    <property type="match status" value="1"/>
</dbReference>
<feature type="binding site" evidence="3">
    <location>
        <position position="213"/>
    </location>
    <ligand>
        <name>substrate</name>
    </ligand>
</feature>
<comment type="similarity">
    <text evidence="3">Belongs to the succinylarginine dihydrolase family.</text>
</comment>
<dbReference type="PANTHER" id="PTHR30420">
    <property type="entry name" value="N-SUCCINYLARGININE DIHYDROLASE"/>
    <property type="match status" value="1"/>
</dbReference>
<dbReference type="FunCoup" id="A0A1B1AE66">
    <property type="interactions" value="16"/>
</dbReference>
<dbReference type="GO" id="GO:0009015">
    <property type="term" value="F:N-succinylarginine dihydrolase activity"/>
    <property type="evidence" value="ECO:0007669"/>
    <property type="project" value="UniProtKB-UniRule"/>
</dbReference>
<comment type="pathway">
    <text evidence="3">Amino-acid degradation; L-arginine degradation via AST pathway; L-glutamate and succinate from L-arginine: step 2/5.</text>
</comment>
<keyword evidence="2 3" id="KW-0378">Hydrolase</keyword>
<dbReference type="Pfam" id="PF04996">
    <property type="entry name" value="AstB"/>
    <property type="match status" value="1"/>
</dbReference>
<dbReference type="STRING" id="1759059.ATE48_02355"/>
<organism evidence="5 6">
    <name type="scientific">Candidatus Viadribacter manganicus</name>
    <dbReference type="NCBI Taxonomy" id="1759059"/>
    <lineage>
        <taxon>Bacteria</taxon>
        <taxon>Pseudomonadati</taxon>
        <taxon>Pseudomonadota</taxon>
        <taxon>Alphaproteobacteria</taxon>
        <taxon>Hyphomonadales</taxon>
        <taxon>Hyphomonadaceae</taxon>
        <taxon>Candidatus Viadribacter</taxon>
    </lineage>
</organism>
<dbReference type="RefSeq" id="WP_066767445.1">
    <property type="nucleotide sequence ID" value="NZ_CP013244.1"/>
</dbReference>
<feature type="active site" description="Nucleophile" evidence="3">
    <location>
        <position position="370"/>
    </location>
</feature>
<keyword evidence="6" id="KW-1185">Reference proteome</keyword>
<keyword evidence="1 3" id="KW-0056">Arginine metabolism</keyword>
<dbReference type="Proteomes" id="UP000092498">
    <property type="component" value="Chromosome"/>
</dbReference>
<sequence>MTGEVAEEVNFDGLIGPTHNYAGLSEGNLASARNANMIARPRDAALQGLAKMQRLRALGLSQGVLPPHERPNVKWLRSLGFTGTDGEVWAHAWKSEPTIARAALAASAMWAANAATISPSADCLDRRLHATVANLQTMLHRVLEAEQTERTLRRLFSDQARFAVHPALLAHDALSDEGAANHMRMAASAGAPGVEIFVYGRRASETKAGFPARQTLEACTCVARSHTLDFGRTIFTRQAPKAIDAGAFHNDVVAVAHEHVLFHHEDAFADKDALYAEVRAKAQGFEPVFVEVPRARVGLDDAITSYLFNSQLVHAPGANSLTLIAPTEVRENNKTAAYVAEMISRPRAAIGQVEYVEVRESMRNGGGPACLRLRVVLTPQERAAATPSFFLNDALAASLETWIKKHYREELAPADLGDPALVGEIQTALDELTRILPLGGDFYPFQRT</sequence>
<evidence type="ECO:0000313" key="6">
    <source>
        <dbReference type="Proteomes" id="UP000092498"/>
    </source>
</evidence>
<dbReference type="EC" id="3.5.3.23" evidence="3 4"/>
<dbReference type="KEGG" id="cbot:ATE48_02355"/>
<evidence type="ECO:0000256" key="1">
    <source>
        <dbReference type="ARBA" id="ARBA00022503"/>
    </source>
</evidence>
<evidence type="ECO:0000313" key="5">
    <source>
        <dbReference type="EMBL" id="ANP44846.1"/>
    </source>
</evidence>